<evidence type="ECO:0000256" key="1">
    <source>
        <dbReference type="SAM" id="MobiDB-lite"/>
    </source>
</evidence>
<dbReference type="KEGG" id="aell:AELL_2081"/>
<proteinExistence type="predicted"/>
<evidence type="ECO:0000313" key="3">
    <source>
        <dbReference type="EMBL" id="AXX95723.1"/>
    </source>
</evidence>
<dbReference type="RefSeq" id="WP_118917892.1">
    <property type="nucleotide sequence ID" value="NZ_CP032097.1"/>
</dbReference>
<gene>
    <name evidence="3" type="ORF">AELL_2081</name>
    <name evidence="4" type="ORF">CP962_04630</name>
</gene>
<dbReference type="AlphaFoldDB" id="A0A347UA45"/>
<evidence type="ECO:0000313" key="6">
    <source>
        <dbReference type="Proteomes" id="UP000290588"/>
    </source>
</evidence>
<dbReference type="Proteomes" id="UP000262582">
    <property type="component" value="Chromosome"/>
</dbReference>
<evidence type="ECO:0000259" key="2">
    <source>
        <dbReference type="Pfam" id="PF11726"/>
    </source>
</evidence>
<dbReference type="InterPro" id="IPR057271">
    <property type="entry name" value="YagK_YfjJ_C"/>
</dbReference>
<feature type="region of interest" description="Disordered" evidence="1">
    <location>
        <begin position="164"/>
        <end position="196"/>
    </location>
</feature>
<evidence type="ECO:0000313" key="4">
    <source>
        <dbReference type="EMBL" id="RXI31404.1"/>
    </source>
</evidence>
<organism evidence="4 6">
    <name type="scientific">Arcobacter ellisii</name>
    <dbReference type="NCBI Taxonomy" id="913109"/>
    <lineage>
        <taxon>Bacteria</taxon>
        <taxon>Pseudomonadati</taxon>
        <taxon>Campylobacterota</taxon>
        <taxon>Epsilonproteobacteria</taxon>
        <taxon>Campylobacterales</taxon>
        <taxon>Arcobacteraceae</taxon>
        <taxon>Arcobacter</taxon>
    </lineage>
</organism>
<protein>
    <recommendedName>
        <fullName evidence="2">YagK/YfjJ C-terminal domain-containing protein</fullName>
    </recommendedName>
</protein>
<evidence type="ECO:0000313" key="5">
    <source>
        <dbReference type="Proteomes" id="UP000262582"/>
    </source>
</evidence>
<dbReference type="Proteomes" id="UP000290588">
    <property type="component" value="Unassembled WGS sequence"/>
</dbReference>
<dbReference type="EMBL" id="NXIG01000004">
    <property type="protein sequence ID" value="RXI31404.1"/>
    <property type="molecule type" value="Genomic_DNA"/>
</dbReference>
<accession>A0A347UA45</accession>
<dbReference type="Pfam" id="PF11726">
    <property type="entry name" value="YagK_YfjJ_C"/>
    <property type="match status" value="1"/>
</dbReference>
<dbReference type="OrthoDB" id="8592743at2"/>
<name>A0A347UA45_9BACT</name>
<feature type="domain" description="YagK/YfjJ C-terminal" evidence="2">
    <location>
        <begin position="53"/>
        <end position="178"/>
    </location>
</feature>
<keyword evidence="5" id="KW-1185">Reference proteome</keyword>
<dbReference type="EMBL" id="CP032097">
    <property type="protein sequence ID" value="AXX95723.1"/>
    <property type="molecule type" value="Genomic_DNA"/>
</dbReference>
<reference evidence="3 5" key="2">
    <citation type="submission" date="2018-08" db="EMBL/GenBank/DDBJ databases">
        <title>Complete genome of the Arcobacter ellisii type strain LMG 26155.</title>
        <authorList>
            <person name="Miller W.G."/>
            <person name="Yee E."/>
            <person name="Bono J.L."/>
        </authorList>
    </citation>
    <scope>NUCLEOTIDE SEQUENCE [LARGE SCALE GENOMIC DNA]</scope>
    <source>
        <strain evidence="3 5">LMG 26155</strain>
    </source>
</reference>
<sequence>MEKKKRNRKQLISTEGYINRLFLENSKLNVARFDLGYKKPFSNEITLEDANKDINKMLNNMRSKPSIFEHKKGYIIKREYTEDKGIHMHCVFFFDGNKILKDEHKVNQIGEYWNNEITNGKGSFHNCNRNSYKFDGTGMIDYKDTEKRKILLENVTSYLCKDEQSIESENDDKTNRAFTRGTLPKEKSTRGRPRNQ</sequence>
<reference evidence="4 6" key="1">
    <citation type="submission" date="2017-09" db="EMBL/GenBank/DDBJ databases">
        <title>Genomics of the genus Arcobacter.</title>
        <authorList>
            <person name="Perez-Cataluna A."/>
            <person name="Figueras M.J."/>
            <person name="Salas-Masso N."/>
        </authorList>
    </citation>
    <scope>NUCLEOTIDE SEQUENCE [LARGE SCALE GENOMIC DNA]</scope>
    <source>
        <strain evidence="4 6">CECT 7837</strain>
    </source>
</reference>